<evidence type="ECO:0000256" key="1">
    <source>
        <dbReference type="SAM" id="MobiDB-lite"/>
    </source>
</evidence>
<reference evidence="2" key="1">
    <citation type="journal article" date="2020" name="Stud. Mycol.">
        <title>101 Dothideomycetes genomes: a test case for predicting lifestyles and emergence of pathogens.</title>
        <authorList>
            <person name="Haridas S."/>
            <person name="Albert R."/>
            <person name="Binder M."/>
            <person name="Bloem J."/>
            <person name="Labutti K."/>
            <person name="Salamov A."/>
            <person name="Andreopoulos B."/>
            <person name="Baker S."/>
            <person name="Barry K."/>
            <person name="Bills G."/>
            <person name="Bluhm B."/>
            <person name="Cannon C."/>
            <person name="Castanera R."/>
            <person name="Culley D."/>
            <person name="Daum C."/>
            <person name="Ezra D."/>
            <person name="Gonzalez J."/>
            <person name="Henrissat B."/>
            <person name="Kuo A."/>
            <person name="Liang C."/>
            <person name="Lipzen A."/>
            <person name="Lutzoni F."/>
            <person name="Magnuson J."/>
            <person name="Mondo S."/>
            <person name="Nolan M."/>
            <person name="Ohm R."/>
            <person name="Pangilinan J."/>
            <person name="Park H.-J."/>
            <person name="Ramirez L."/>
            <person name="Alfaro M."/>
            <person name="Sun H."/>
            <person name="Tritt A."/>
            <person name="Yoshinaga Y."/>
            <person name="Zwiers L.-H."/>
            <person name="Turgeon B."/>
            <person name="Goodwin S."/>
            <person name="Spatafora J."/>
            <person name="Crous P."/>
            <person name="Grigoriev I."/>
        </authorList>
    </citation>
    <scope>NUCLEOTIDE SEQUENCE</scope>
    <source>
        <strain evidence="2">CBS 175.79</strain>
    </source>
</reference>
<sequence length="133" mass="14167">MFRCQPTRTLLQRATYLRSHGCHPSTLSRPLTTTTPFLAQKDAQDKDSLNPRSTEYSKSGGGDDAAAHTDAAFNPNKTRPEEEGQHENPLETSPGNKEVSKARKEDEGGAQGSPRRSTSSKGSAPKAGGGKSG</sequence>
<dbReference type="EMBL" id="ML978078">
    <property type="protein sequence ID" value="KAF2009615.1"/>
    <property type="molecule type" value="Genomic_DNA"/>
</dbReference>
<feature type="compositionally biased region" description="Low complexity" evidence="1">
    <location>
        <begin position="24"/>
        <end position="36"/>
    </location>
</feature>
<dbReference type="PANTHER" id="PTHR42090">
    <property type="match status" value="1"/>
</dbReference>
<proteinExistence type="predicted"/>
<organism evidence="2 3">
    <name type="scientific">Aaosphaeria arxii CBS 175.79</name>
    <dbReference type="NCBI Taxonomy" id="1450172"/>
    <lineage>
        <taxon>Eukaryota</taxon>
        <taxon>Fungi</taxon>
        <taxon>Dikarya</taxon>
        <taxon>Ascomycota</taxon>
        <taxon>Pezizomycotina</taxon>
        <taxon>Dothideomycetes</taxon>
        <taxon>Pleosporomycetidae</taxon>
        <taxon>Pleosporales</taxon>
        <taxon>Pleosporales incertae sedis</taxon>
        <taxon>Aaosphaeria</taxon>
    </lineage>
</organism>
<gene>
    <name evidence="2" type="ORF">BU24DRAFT_358311</name>
</gene>
<evidence type="ECO:0000313" key="3">
    <source>
        <dbReference type="Proteomes" id="UP000799778"/>
    </source>
</evidence>
<feature type="compositionally biased region" description="Basic and acidic residues" evidence="1">
    <location>
        <begin position="78"/>
        <end position="89"/>
    </location>
</feature>
<evidence type="ECO:0000313" key="2">
    <source>
        <dbReference type="EMBL" id="KAF2009615.1"/>
    </source>
</evidence>
<dbReference type="PANTHER" id="PTHR42090:SF1">
    <property type="match status" value="1"/>
</dbReference>
<accession>A0A6A5X981</accession>
<name>A0A6A5X981_9PLEO</name>
<dbReference type="OrthoDB" id="4220319at2759"/>
<protein>
    <submittedName>
        <fullName evidence="2">Uncharacterized protein</fullName>
    </submittedName>
</protein>
<feature type="compositionally biased region" description="Low complexity" evidence="1">
    <location>
        <begin position="117"/>
        <end position="126"/>
    </location>
</feature>
<dbReference type="RefSeq" id="XP_033377954.1">
    <property type="nucleotide sequence ID" value="XM_033523989.1"/>
</dbReference>
<dbReference type="GeneID" id="54281386"/>
<feature type="region of interest" description="Disordered" evidence="1">
    <location>
        <begin position="20"/>
        <end position="133"/>
    </location>
</feature>
<dbReference type="Proteomes" id="UP000799778">
    <property type="component" value="Unassembled WGS sequence"/>
</dbReference>
<keyword evidence="3" id="KW-1185">Reference proteome</keyword>
<dbReference type="AlphaFoldDB" id="A0A6A5X981"/>
<feature type="compositionally biased region" description="Basic and acidic residues" evidence="1">
    <location>
        <begin position="98"/>
        <end position="107"/>
    </location>
</feature>